<dbReference type="KEGG" id="pco:PHACADRAFT_201131"/>
<feature type="compositionally biased region" description="Basic and acidic residues" evidence="1">
    <location>
        <begin position="243"/>
        <end position="253"/>
    </location>
</feature>
<feature type="compositionally biased region" description="Acidic residues" evidence="1">
    <location>
        <begin position="227"/>
        <end position="237"/>
    </location>
</feature>
<dbReference type="InterPro" id="IPR045340">
    <property type="entry name" value="DUF6533"/>
</dbReference>
<organism evidence="4 5">
    <name type="scientific">Phanerochaete carnosa (strain HHB-10118-sp)</name>
    <name type="common">White-rot fungus</name>
    <name type="synonym">Peniophora carnosa</name>
    <dbReference type="NCBI Taxonomy" id="650164"/>
    <lineage>
        <taxon>Eukaryota</taxon>
        <taxon>Fungi</taxon>
        <taxon>Dikarya</taxon>
        <taxon>Basidiomycota</taxon>
        <taxon>Agaricomycotina</taxon>
        <taxon>Agaricomycetes</taxon>
        <taxon>Polyporales</taxon>
        <taxon>Phanerochaetaceae</taxon>
        <taxon>Phanerochaete</taxon>
    </lineage>
</organism>
<evidence type="ECO:0000313" key="5">
    <source>
        <dbReference type="Proteomes" id="UP000008370"/>
    </source>
</evidence>
<evidence type="ECO:0000313" key="4">
    <source>
        <dbReference type="EMBL" id="EKM50292.1"/>
    </source>
</evidence>
<keyword evidence="2" id="KW-1133">Transmembrane helix</keyword>
<dbReference type="AlphaFoldDB" id="K5WJA3"/>
<gene>
    <name evidence="4" type="ORF">PHACADRAFT_201131</name>
</gene>
<proteinExistence type="predicted"/>
<feature type="region of interest" description="Disordered" evidence="1">
    <location>
        <begin position="221"/>
        <end position="253"/>
    </location>
</feature>
<sequence>MSAQSGQALIQAYLRLAMSSYVDAAAACLAAYEFLITFGDEIEIVWKRPITARAVLLGSVRWCMLLAAVVNIAPTTASVSLEYLGVSDFLYTTRGSLILADAIVLILTWIKTFRHWRNARRLKMKASLTTCLLRDGTMYFIALLALNIAQLLTFNFSDTDITIINALITTLPLMLISRFIINLRTAGSTVSDYSMHMSDQQQGQSSLQFKRSVGRLGDIGGTLQDGWGDEPCDEESGVAEVGEEGRHETSAEA</sequence>
<dbReference type="Pfam" id="PF20151">
    <property type="entry name" value="DUF6533"/>
    <property type="match status" value="1"/>
</dbReference>
<evidence type="ECO:0000259" key="3">
    <source>
        <dbReference type="Pfam" id="PF20151"/>
    </source>
</evidence>
<feature type="transmembrane region" description="Helical" evidence="2">
    <location>
        <begin position="131"/>
        <end position="149"/>
    </location>
</feature>
<dbReference type="HOGENOM" id="CLU_053360_2_0_1"/>
<dbReference type="Proteomes" id="UP000008370">
    <property type="component" value="Unassembled WGS sequence"/>
</dbReference>
<feature type="domain" description="DUF6533" evidence="3">
    <location>
        <begin position="21"/>
        <end position="66"/>
    </location>
</feature>
<dbReference type="EMBL" id="JH930479">
    <property type="protein sequence ID" value="EKM50292.1"/>
    <property type="molecule type" value="Genomic_DNA"/>
</dbReference>
<dbReference type="GeneID" id="18911571"/>
<protein>
    <recommendedName>
        <fullName evidence="3">DUF6533 domain-containing protein</fullName>
    </recommendedName>
</protein>
<keyword evidence="5" id="KW-1185">Reference proteome</keyword>
<evidence type="ECO:0000256" key="1">
    <source>
        <dbReference type="SAM" id="MobiDB-lite"/>
    </source>
</evidence>
<dbReference type="InParanoid" id="K5WJA3"/>
<reference evidence="4 5" key="1">
    <citation type="journal article" date="2012" name="BMC Genomics">
        <title>Comparative genomics of the white-rot fungi, Phanerochaete carnosa and P. chrysosporium, to elucidate the genetic basis of the distinct wood types they colonize.</title>
        <authorList>
            <person name="Suzuki H."/>
            <person name="MacDonald J."/>
            <person name="Syed K."/>
            <person name="Salamov A."/>
            <person name="Hori C."/>
            <person name="Aerts A."/>
            <person name="Henrissat B."/>
            <person name="Wiebenga A."/>
            <person name="vanKuyk P.A."/>
            <person name="Barry K."/>
            <person name="Lindquist E."/>
            <person name="LaButti K."/>
            <person name="Lapidus A."/>
            <person name="Lucas S."/>
            <person name="Coutinho P."/>
            <person name="Gong Y."/>
            <person name="Samejima M."/>
            <person name="Mahadevan R."/>
            <person name="Abou-Zaid M."/>
            <person name="de Vries R.P."/>
            <person name="Igarashi K."/>
            <person name="Yadav J.S."/>
            <person name="Grigoriev I.V."/>
            <person name="Master E.R."/>
        </authorList>
    </citation>
    <scope>NUCLEOTIDE SEQUENCE [LARGE SCALE GENOMIC DNA]</scope>
    <source>
        <strain evidence="4 5">HHB-10118-sp</strain>
    </source>
</reference>
<evidence type="ECO:0000256" key="2">
    <source>
        <dbReference type="SAM" id="Phobius"/>
    </source>
</evidence>
<dbReference type="RefSeq" id="XP_007401475.1">
    <property type="nucleotide sequence ID" value="XM_007401413.1"/>
</dbReference>
<dbReference type="OrthoDB" id="2756573at2759"/>
<feature type="transmembrane region" description="Helical" evidence="2">
    <location>
        <begin position="161"/>
        <end position="181"/>
    </location>
</feature>
<name>K5WJA3_PHACS</name>
<keyword evidence="2" id="KW-0472">Membrane</keyword>
<keyword evidence="2" id="KW-0812">Transmembrane</keyword>
<feature type="transmembrane region" description="Helical" evidence="2">
    <location>
        <begin position="89"/>
        <end position="110"/>
    </location>
</feature>
<feature type="transmembrane region" description="Helical" evidence="2">
    <location>
        <begin position="50"/>
        <end position="69"/>
    </location>
</feature>
<accession>K5WJA3</accession>